<dbReference type="NCBIfam" id="NF002362">
    <property type="entry name" value="PRK01343.1"/>
    <property type="match status" value="1"/>
</dbReference>
<dbReference type="Proteomes" id="UP000027180">
    <property type="component" value="Chromosome"/>
</dbReference>
<evidence type="ECO:0000256" key="1">
    <source>
        <dbReference type="ARBA" id="ARBA00022723"/>
    </source>
</evidence>
<dbReference type="InterPro" id="IPR005584">
    <property type="entry name" value="DNA_gyrase_inhibitor_YacG"/>
</dbReference>
<dbReference type="EMBL" id="CP006986">
    <property type="protein sequence ID" value="AIC25810.1"/>
    <property type="molecule type" value="Genomic_DNA"/>
</dbReference>
<comment type="cofactor">
    <cofactor evidence="3">
        <name>Zn(2+)</name>
        <dbReference type="ChEBI" id="CHEBI:29105"/>
    </cofactor>
    <text evidence="3">Binds 1 zinc ion.</text>
</comment>
<dbReference type="AlphaFoldDB" id="A0A060I1L6"/>
<feature type="binding site" evidence="3">
    <location>
        <position position="20"/>
    </location>
    <ligand>
        <name>Zn(2+)</name>
        <dbReference type="ChEBI" id="CHEBI:29105"/>
    </ligand>
</feature>
<dbReference type="Pfam" id="PF03884">
    <property type="entry name" value="YacG"/>
    <property type="match status" value="1"/>
</dbReference>
<comment type="similarity">
    <text evidence="3">Belongs to the DNA gyrase inhibitor YacG family.</text>
</comment>
<sequence>MPEDRKAAAKVEPLRKTRPCPECGKLSNREHYPFCSNRCREVDLSRWLTGSYAIPVADDETKADYPDEEN</sequence>
<dbReference type="HOGENOM" id="CLU_178280_2_2_5"/>
<dbReference type="Gene3D" id="3.30.50.10">
    <property type="entry name" value="Erythroid Transcription Factor GATA-1, subunit A"/>
    <property type="match status" value="1"/>
</dbReference>
<evidence type="ECO:0000313" key="5">
    <source>
        <dbReference type="Proteomes" id="UP000027180"/>
    </source>
</evidence>
<organism evidence="4 5">
    <name type="scientific">Rhizobium etli bv. mimosae str. IE4771</name>
    <dbReference type="NCBI Taxonomy" id="1432050"/>
    <lineage>
        <taxon>Bacteria</taxon>
        <taxon>Pseudomonadati</taxon>
        <taxon>Pseudomonadota</taxon>
        <taxon>Alphaproteobacteria</taxon>
        <taxon>Hyphomicrobiales</taxon>
        <taxon>Rhizobiaceae</taxon>
        <taxon>Rhizobium/Agrobacterium group</taxon>
        <taxon>Rhizobium</taxon>
    </lineage>
</organism>
<keyword evidence="1 3" id="KW-0479">Metal-binding</keyword>
<name>A0A060I1L6_RHIET</name>
<feature type="binding site" evidence="3">
    <location>
        <position position="35"/>
    </location>
    <ligand>
        <name>Zn(2+)</name>
        <dbReference type="ChEBI" id="CHEBI:29105"/>
    </ligand>
</feature>
<comment type="function">
    <text evidence="3">Inhibits all the catalytic activities of DNA gyrase by preventing its interaction with DNA. Acts by binding directly to the C-terminal domain of GyrB, which probably disrupts DNA binding by the gyrase.</text>
</comment>
<accession>A0A060I1L6</accession>
<proteinExistence type="inferred from homology"/>
<dbReference type="KEGG" id="rei:IE4771_CH00653"/>
<evidence type="ECO:0000256" key="2">
    <source>
        <dbReference type="ARBA" id="ARBA00022833"/>
    </source>
</evidence>
<comment type="subunit">
    <text evidence="3">Interacts with GyrB.</text>
</comment>
<evidence type="ECO:0000313" key="4">
    <source>
        <dbReference type="EMBL" id="AIC25810.1"/>
    </source>
</evidence>
<keyword evidence="2 3" id="KW-0862">Zinc</keyword>
<dbReference type="GO" id="GO:0006355">
    <property type="term" value="P:regulation of DNA-templated transcription"/>
    <property type="evidence" value="ECO:0007669"/>
    <property type="project" value="InterPro"/>
</dbReference>
<dbReference type="InterPro" id="IPR013088">
    <property type="entry name" value="Znf_NHR/GATA"/>
</dbReference>
<dbReference type="HAMAP" id="MF_00649">
    <property type="entry name" value="DNA_gyrase_inhibitor_YacG"/>
    <property type="match status" value="1"/>
</dbReference>
<feature type="binding site" evidence="3">
    <location>
        <position position="23"/>
    </location>
    <ligand>
        <name>Zn(2+)</name>
        <dbReference type="ChEBI" id="CHEBI:29105"/>
    </ligand>
</feature>
<dbReference type="GO" id="GO:0008270">
    <property type="term" value="F:zinc ion binding"/>
    <property type="evidence" value="ECO:0007669"/>
    <property type="project" value="UniProtKB-UniRule"/>
</dbReference>
<reference evidence="4 5" key="1">
    <citation type="submission" date="2013-12" db="EMBL/GenBank/DDBJ databases">
        <title>Complete genome sequence of Rhizobium etli bv. mimosae IE4771.</title>
        <authorList>
            <person name="Bustos P."/>
            <person name="Santamaria R.I."/>
            <person name="Lozano L."/>
            <person name="Ormeno-Orrillo E."/>
            <person name="Rogel M.A."/>
            <person name="Romero D."/>
            <person name="Cevallos M.A."/>
            <person name="Martinez-Romero E."/>
            <person name="Gonzalez V."/>
        </authorList>
    </citation>
    <scope>NUCLEOTIDE SEQUENCE [LARGE SCALE GENOMIC DNA]</scope>
    <source>
        <strain evidence="4 5">IE4771</strain>
    </source>
</reference>
<dbReference type="SUPFAM" id="SSF57716">
    <property type="entry name" value="Glucocorticoid receptor-like (DNA-binding domain)"/>
    <property type="match status" value="1"/>
</dbReference>
<protein>
    <recommendedName>
        <fullName evidence="3">DNA gyrase inhibitor YacG</fullName>
    </recommendedName>
</protein>
<evidence type="ECO:0000256" key="3">
    <source>
        <dbReference type="HAMAP-Rule" id="MF_00649"/>
    </source>
</evidence>
<dbReference type="PANTHER" id="PTHR36150:SF1">
    <property type="entry name" value="DNA GYRASE INHIBITOR YACG"/>
    <property type="match status" value="1"/>
</dbReference>
<dbReference type="OrthoDB" id="9809663at2"/>
<dbReference type="PANTHER" id="PTHR36150">
    <property type="entry name" value="DNA GYRASE INHIBITOR YACG"/>
    <property type="match status" value="1"/>
</dbReference>
<gene>
    <name evidence="3 4" type="primary">yacG</name>
    <name evidence="4" type="ORF">IE4771_CH00653</name>
</gene>
<dbReference type="GO" id="GO:0008657">
    <property type="term" value="F:DNA topoisomerase type II (double strand cut, ATP-hydrolyzing) inhibitor activity"/>
    <property type="evidence" value="ECO:0007669"/>
    <property type="project" value="UniProtKB-UniRule"/>
</dbReference>
<dbReference type="RefSeq" id="WP_038686802.1">
    <property type="nucleotide sequence ID" value="NZ_CP006986.1"/>
</dbReference>
<feature type="binding site" evidence="3">
    <location>
        <position position="39"/>
    </location>
    <ligand>
        <name>Zn(2+)</name>
        <dbReference type="ChEBI" id="CHEBI:29105"/>
    </ligand>
</feature>